<evidence type="ECO:0000256" key="1">
    <source>
        <dbReference type="SAM" id="MobiDB-lite"/>
    </source>
</evidence>
<sequence>MNEEMIEPEEDREKNYTVLTNAFDSNDSIKDPDYDHKQVADDGCESNGKEQEITELDDRNYDKQDEFRNQTYKTFKKKVGKRENRKDLRNISKEYLTDKGKIIRARQPKLFKDKCRRMCKDKITEETSVTRKKLLSDSGIPLSDGRGKHEHKNKITISIMQHVYDHINRFPAYESHYSRKHTSKKYSVADLTKSKMYTLYTQEVPSSPMSLEVYSQAIDALGFKFKKPSNDTCKTCDIFQNKIRSCQDADAKTNCQQLLQEHHDEAEATYETKRIDKLTCSDSKSQKLLLIDLQQVLLTCEVRLTGNKKNNTKKRNREETHKDNKIEKDKFIVAEMAQEKFFDFESLLKGKLRTKTNKKFEDLLALFELIDDSAKAFYRGLLKPQKDSQNPNDTTDTDPDIDYYFTDEEF</sequence>
<protein>
    <submittedName>
        <fullName evidence="2">Uncharacterized protein</fullName>
    </submittedName>
</protein>
<evidence type="ECO:0000313" key="2">
    <source>
        <dbReference type="EMBL" id="CAH1110615.1"/>
    </source>
</evidence>
<gene>
    <name evidence="2" type="ORF">PSYICH_LOCUS11673</name>
</gene>
<accession>A0A9P0GI52</accession>
<dbReference type="PANTHER" id="PTHR10773">
    <property type="entry name" value="DNA-DIRECTED RNA POLYMERASES I, II, AND III SUBUNIT RPABC2"/>
    <property type="match status" value="1"/>
</dbReference>
<dbReference type="AlphaFoldDB" id="A0A9P0GI52"/>
<dbReference type="Proteomes" id="UP001153636">
    <property type="component" value="Chromosome 5"/>
</dbReference>
<feature type="compositionally biased region" description="Basic and acidic residues" evidence="1">
    <location>
        <begin position="27"/>
        <end position="40"/>
    </location>
</feature>
<keyword evidence="3" id="KW-1185">Reference proteome</keyword>
<feature type="region of interest" description="Disordered" evidence="1">
    <location>
        <begin position="23"/>
        <end position="59"/>
    </location>
</feature>
<dbReference type="OrthoDB" id="6762186at2759"/>
<proteinExistence type="predicted"/>
<evidence type="ECO:0000313" key="3">
    <source>
        <dbReference type="Proteomes" id="UP001153636"/>
    </source>
</evidence>
<feature type="compositionally biased region" description="Basic and acidic residues" evidence="1">
    <location>
        <begin position="47"/>
        <end position="59"/>
    </location>
</feature>
<reference evidence="2" key="1">
    <citation type="submission" date="2022-01" db="EMBL/GenBank/DDBJ databases">
        <authorList>
            <person name="King R."/>
        </authorList>
    </citation>
    <scope>NUCLEOTIDE SEQUENCE</scope>
</reference>
<dbReference type="EMBL" id="OV651817">
    <property type="protein sequence ID" value="CAH1110615.1"/>
    <property type="molecule type" value="Genomic_DNA"/>
</dbReference>
<dbReference type="PANTHER" id="PTHR10773:SF19">
    <property type="match status" value="1"/>
</dbReference>
<organism evidence="2 3">
    <name type="scientific">Psylliodes chrysocephalus</name>
    <dbReference type="NCBI Taxonomy" id="3402493"/>
    <lineage>
        <taxon>Eukaryota</taxon>
        <taxon>Metazoa</taxon>
        <taxon>Ecdysozoa</taxon>
        <taxon>Arthropoda</taxon>
        <taxon>Hexapoda</taxon>
        <taxon>Insecta</taxon>
        <taxon>Pterygota</taxon>
        <taxon>Neoptera</taxon>
        <taxon>Endopterygota</taxon>
        <taxon>Coleoptera</taxon>
        <taxon>Polyphaga</taxon>
        <taxon>Cucujiformia</taxon>
        <taxon>Chrysomeloidea</taxon>
        <taxon>Chrysomelidae</taxon>
        <taxon>Galerucinae</taxon>
        <taxon>Alticini</taxon>
        <taxon>Psylliodes</taxon>
    </lineage>
</organism>
<name>A0A9P0GI52_9CUCU</name>